<dbReference type="Proteomes" id="UP001060085">
    <property type="component" value="Linkage Group LG05"/>
</dbReference>
<dbReference type="EMBL" id="CM044705">
    <property type="protein sequence ID" value="KAI5661785.1"/>
    <property type="molecule type" value="Genomic_DNA"/>
</dbReference>
<organism evidence="1 2">
    <name type="scientific">Catharanthus roseus</name>
    <name type="common">Madagascar periwinkle</name>
    <name type="synonym">Vinca rosea</name>
    <dbReference type="NCBI Taxonomy" id="4058"/>
    <lineage>
        <taxon>Eukaryota</taxon>
        <taxon>Viridiplantae</taxon>
        <taxon>Streptophyta</taxon>
        <taxon>Embryophyta</taxon>
        <taxon>Tracheophyta</taxon>
        <taxon>Spermatophyta</taxon>
        <taxon>Magnoliopsida</taxon>
        <taxon>eudicotyledons</taxon>
        <taxon>Gunneridae</taxon>
        <taxon>Pentapetalae</taxon>
        <taxon>asterids</taxon>
        <taxon>lamiids</taxon>
        <taxon>Gentianales</taxon>
        <taxon>Apocynaceae</taxon>
        <taxon>Rauvolfioideae</taxon>
        <taxon>Vinceae</taxon>
        <taxon>Catharanthinae</taxon>
        <taxon>Catharanthus</taxon>
    </lineage>
</organism>
<protein>
    <submittedName>
        <fullName evidence="1">Uncharacterized protein</fullName>
    </submittedName>
</protein>
<comment type="caution">
    <text evidence="1">The sequence shown here is derived from an EMBL/GenBank/DDBJ whole genome shotgun (WGS) entry which is preliminary data.</text>
</comment>
<name>A0ACC0AN40_CATRO</name>
<accession>A0ACC0AN40</accession>
<evidence type="ECO:0000313" key="1">
    <source>
        <dbReference type="EMBL" id="KAI5661785.1"/>
    </source>
</evidence>
<gene>
    <name evidence="1" type="ORF">M9H77_21108</name>
</gene>
<keyword evidence="2" id="KW-1185">Reference proteome</keyword>
<evidence type="ECO:0000313" key="2">
    <source>
        <dbReference type="Proteomes" id="UP001060085"/>
    </source>
</evidence>
<sequence>MVGCGRSILWSVWVELLGTMLGINRPHAKVTHAGMGGQDMDLSSMELSSLSASKLALLIQLGQDAEIGTHGHVSF</sequence>
<reference evidence="2" key="1">
    <citation type="journal article" date="2023" name="Nat. Plants">
        <title>Single-cell RNA sequencing provides a high-resolution roadmap for understanding the multicellular compartmentation of specialized metabolism.</title>
        <authorList>
            <person name="Sun S."/>
            <person name="Shen X."/>
            <person name="Li Y."/>
            <person name="Li Y."/>
            <person name="Wang S."/>
            <person name="Li R."/>
            <person name="Zhang H."/>
            <person name="Shen G."/>
            <person name="Guo B."/>
            <person name="Wei J."/>
            <person name="Xu J."/>
            <person name="St-Pierre B."/>
            <person name="Chen S."/>
            <person name="Sun C."/>
        </authorList>
    </citation>
    <scope>NUCLEOTIDE SEQUENCE [LARGE SCALE GENOMIC DNA]</scope>
</reference>
<proteinExistence type="predicted"/>